<feature type="transmembrane region" description="Helical" evidence="2">
    <location>
        <begin position="719"/>
        <end position="743"/>
    </location>
</feature>
<comment type="caution">
    <text evidence="3">The sequence shown here is derived from an EMBL/GenBank/DDBJ whole genome shotgun (WGS) entry which is preliminary data.</text>
</comment>
<feature type="transmembrane region" description="Helical" evidence="2">
    <location>
        <begin position="687"/>
        <end position="707"/>
    </location>
</feature>
<proteinExistence type="predicted"/>
<sequence>MIRERSYKQTKRCGGESCISVLYSAPLVGSTATNSPNTTLPILNWAREYDKVKSAINDSRRSISVSRDVCTVDNFRKTLTLGTKVLHYIGHGASNYVPFENGRGGVHAVRNSKLGGILTAGAGSENALRLVFLNSCLSRSAGEVFVESGVPHVICIGDATTSESAASNLEDDCAVSFLSGFYLALCSGKSVKDSFEIGKASVRAMDEIYSQVDYGLQADLFNLLGSGDHNEVLFGDDVEEGSVIEVDPHQSRATEVSKENLPSNPCHFEGRQFELYGLVERVINNRVVTVSGGFGMGKSTLAICAGRYLFDRAHFNSVCYVKVSSAITLWSDISSALRSLGFGNNDGGYYDDGITVDVEFLHSVKDEGILLVLDGSENLIERGALKQFRSLLKIILTHTASLKIILTSSKDAIGRLMVTTESVLEMHPLGKMEVAKMLMMRSPTLRRNYLNRMKFMEEVSKHEALEFLRGNPFRVGLLASLLQRLPPQKRNLDEVLRLFKIRTGGGGADGVGGGDDKDGSDSDDSLGCEGNRGVMLTETEFIDKECLHLVEDICNLHISGEDSDDEDDDQHLFTEEALVEGTVLSPGLLLRNASARNSFTSDSNGLRRRGSSGNRSSRGSGTRVNLGQAAHFITENSSEESQDLLLSPASTATTMGMGTPPAKPTANRAPLSGSCLEVKSQVMGRKYFDIFFGSPLMLLFVLGTWFLKLALNSLVLENVFHRSIFFVHFLLDIGLLLAVYYLWSLVGNKI</sequence>
<feature type="compositionally biased region" description="Low complexity" evidence="1">
    <location>
        <begin position="611"/>
        <end position="621"/>
    </location>
</feature>
<evidence type="ECO:0000256" key="2">
    <source>
        <dbReference type="SAM" id="Phobius"/>
    </source>
</evidence>
<dbReference type="PANTHER" id="PTHR47691">
    <property type="entry name" value="REGULATOR-RELATED"/>
    <property type="match status" value="1"/>
</dbReference>
<dbReference type="AlphaFoldDB" id="A0A9W7B6Y5"/>
<accession>A0A9W7B6Y5</accession>
<dbReference type="InterPro" id="IPR027417">
    <property type="entry name" value="P-loop_NTPase"/>
</dbReference>
<keyword evidence="2" id="KW-1133">Transmembrane helix</keyword>
<keyword evidence="2" id="KW-0812">Transmembrane</keyword>
<keyword evidence="2" id="KW-0472">Membrane</keyword>
<name>A0A9W7B6Y5_9STRA</name>
<feature type="region of interest" description="Disordered" evidence="1">
    <location>
        <begin position="598"/>
        <end position="623"/>
    </location>
</feature>
<evidence type="ECO:0008006" key="5">
    <source>
        <dbReference type="Google" id="ProtNLM"/>
    </source>
</evidence>
<dbReference type="PANTHER" id="PTHR47691:SF3">
    <property type="entry name" value="HTH-TYPE TRANSCRIPTIONAL REGULATOR RV0890C-RELATED"/>
    <property type="match status" value="1"/>
</dbReference>
<reference evidence="4" key="1">
    <citation type="journal article" date="2023" name="Commun. Biol.">
        <title>Genome analysis of Parmales, the sister group of diatoms, reveals the evolutionary specialization of diatoms from phago-mixotrophs to photoautotrophs.</title>
        <authorList>
            <person name="Ban H."/>
            <person name="Sato S."/>
            <person name="Yoshikawa S."/>
            <person name="Yamada K."/>
            <person name="Nakamura Y."/>
            <person name="Ichinomiya M."/>
            <person name="Sato N."/>
            <person name="Blanc-Mathieu R."/>
            <person name="Endo H."/>
            <person name="Kuwata A."/>
            <person name="Ogata H."/>
        </authorList>
    </citation>
    <scope>NUCLEOTIDE SEQUENCE [LARGE SCALE GENOMIC DNA]</scope>
    <source>
        <strain evidence="4">NIES 3699</strain>
    </source>
</reference>
<keyword evidence="4" id="KW-1185">Reference proteome</keyword>
<gene>
    <name evidence="3" type="ORF">TrVE_jg5113</name>
</gene>
<dbReference type="SUPFAM" id="SSF52540">
    <property type="entry name" value="P-loop containing nucleoside triphosphate hydrolases"/>
    <property type="match status" value="1"/>
</dbReference>
<evidence type="ECO:0000313" key="4">
    <source>
        <dbReference type="Proteomes" id="UP001165160"/>
    </source>
</evidence>
<evidence type="ECO:0000256" key="1">
    <source>
        <dbReference type="SAM" id="MobiDB-lite"/>
    </source>
</evidence>
<evidence type="ECO:0000313" key="3">
    <source>
        <dbReference type="EMBL" id="GMH84987.1"/>
    </source>
</evidence>
<dbReference type="EMBL" id="BRXX01000044">
    <property type="protein sequence ID" value="GMH84987.1"/>
    <property type="molecule type" value="Genomic_DNA"/>
</dbReference>
<protein>
    <recommendedName>
        <fullName evidence="5">CHAT domain-containing protein</fullName>
    </recommendedName>
</protein>
<dbReference type="Proteomes" id="UP001165160">
    <property type="component" value="Unassembled WGS sequence"/>
</dbReference>
<organism evidence="3 4">
    <name type="scientific">Triparma verrucosa</name>
    <dbReference type="NCBI Taxonomy" id="1606542"/>
    <lineage>
        <taxon>Eukaryota</taxon>
        <taxon>Sar</taxon>
        <taxon>Stramenopiles</taxon>
        <taxon>Ochrophyta</taxon>
        <taxon>Bolidophyceae</taxon>
        <taxon>Parmales</taxon>
        <taxon>Triparmaceae</taxon>
        <taxon>Triparma</taxon>
    </lineage>
</organism>
<dbReference type="Gene3D" id="3.40.50.300">
    <property type="entry name" value="P-loop containing nucleotide triphosphate hydrolases"/>
    <property type="match status" value="1"/>
</dbReference>